<dbReference type="Proteomes" id="UP000584325">
    <property type="component" value="Unassembled WGS sequence"/>
</dbReference>
<name>A0A7W5EHX9_9BURK</name>
<sequence>RLDNLEDPYRLFRCHSIMNCVDVCPKGLNPNRAIGKIKELLVRRAI</sequence>
<dbReference type="GO" id="GO:0009060">
    <property type="term" value="P:aerobic respiration"/>
    <property type="evidence" value="ECO:0007669"/>
    <property type="project" value="TreeGrafter"/>
</dbReference>
<dbReference type="GO" id="GO:0022904">
    <property type="term" value="P:respiratory electron transport chain"/>
    <property type="evidence" value="ECO:0007669"/>
    <property type="project" value="TreeGrafter"/>
</dbReference>
<dbReference type="EMBL" id="JACHXS010000014">
    <property type="protein sequence ID" value="MBB3224881.1"/>
    <property type="molecule type" value="Genomic_DNA"/>
</dbReference>
<gene>
    <name evidence="1" type="ORF">FHS02_005747</name>
</gene>
<reference evidence="1 2" key="1">
    <citation type="submission" date="2020-08" db="EMBL/GenBank/DDBJ databases">
        <title>Genomic Encyclopedia of Type Strains, Phase III (KMG-III): the genomes of soil and plant-associated and newly described type strains.</title>
        <authorList>
            <person name="Whitman W."/>
        </authorList>
    </citation>
    <scope>NUCLEOTIDE SEQUENCE [LARGE SCALE GENOMIC DNA]</scope>
    <source>
        <strain evidence="1 2">CECT 7753</strain>
    </source>
</reference>
<evidence type="ECO:0000313" key="1">
    <source>
        <dbReference type="EMBL" id="MBB3224881.1"/>
    </source>
</evidence>
<dbReference type="InterPro" id="IPR009051">
    <property type="entry name" value="Helical_ferredxn"/>
</dbReference>
<feature type="non-terminal residue" evidence="1">
    <location>
        <position position="1"/>
    </location>
</feature>
<dbReference type="GO" id="GO:0051536">
    <property type="term" value="F:iron-sulfur cluster binding"/>
    <property type="evidence" value="ECO:0007669"/>
    <property type="project" value="InterPro"/>
</dbReference>
<dbReference type="PANTHER" id="PTHR11921:SF29">
    <property type="entry name" value="SUCCINATE DEHYDROGENASE [UBIQUINONE] IRON-SULFUR SUBUNIT, MITOCHONDRIAL"/>
    <property type="match status" value="1"/>
</dbReference>
<dbReference type="Gene3D" id="1.10.1060.10">
    <property type="entry name" value="Alpha-helical ferredoxin"/>
    <property type="match status" value="1"/>
</dbReference>
<dbReference type="InterPro" id="IPR050573">
    <property type="entry name" value="SDH/FRD_Iron-Sulfur"/>
</dbReference>
<comment type="caution">
    <text evidence="1">The sequence shown here is derived from an EMBL/GenBank/DDBJ whole genome shotgun (WGS) entry which is preliminary data.</text>
</comment>
<proteinExistence type="predicted"/>
<dbReference type="SUPFAM" id="SSF46548">
    <property type="entry name" value="alpha-helical ferredoxin"/>
    <property type="match status" value="1"/>
</dbReference>
<evidence type="ECO:0000313" key="2">
    <source>
        <dbReference type="Proteomes" id="UP000584325"/>
    </source>
</evidence>
<accession>A0A7W5EHX9</accession>
<dbReference type="AlphaFoldDB" id="A0A7W5EHX9"/>
<organism evidence="1 2">
    <name type="scientific">Pseudoduganella umbonata</name>
    <dbReference type="NCBI Taxonomy" id="864828"/>
    <lineage>
        <taxon>Bacteria</taxon>
        <taxon>Pseudomonadati</taxon>
        <taxon>Pseudomonadota</taxon>
        <taxon>Betaproteobacteria</taxon>
        <taxon>Burkholderiales</taxon>
        <taxon>Oxalobacteraceae</taxon>
        <taxon>Telluria group</taxon>
        <taxon>Pseudoduganella</taxon>
    </lineage>
</organism>
<protein>
    <submittedName>
        <fullName evidence="1">Succinate dehydrogenase/fumarate reductase-like Fe-S protein</fullName>
    </submittedName>
</protein>
<dbReference type="PANTHER" id="PTHR11921">
    <property type="entry name" value="SUCCINATE DEHYDROGENASE IRON-SULFUR PROTEIN"/>
    <property type="match status" value="1"/>
</dbReference>